<name>A0ACB9NT63_9MYRT</name>
<evidence type="ECO:0000313" key="1">
    <source>
        <dbReference type="EMBL" id="KAI4339820.1"/>
    </source>
</evidence>
<dbReference type="EMBL" id="CM042886">
    <property type="protein sequence ID" value="KAI4339820.1"/>
    <property type="molecule type" value="Genomic_DNA"/>
</dbReference>
<protein>
    <submittedName>
        <fullName evidence="1">Uncharacterized protein</fullName>
    </submittedName>
</protein>
<comment type="caution">
    <text evidence="1">The sequence shown here is derived from an EMBL/GenBank/DDBJ whole genome shotgun (WGS) entry which is preliminary data.</text>
</comment>
<dbReference type="Proteomes" id="UP001057402">
    <property type="component" value="Chromosome 7"/>
</dbReference>
<evidence type="ECO:0000313" key="2">
    <source>
        <dbReference type="Proteomes" id="UP001057402"/>
    </source>
</evidence>
<proteinExistence type="predicted"/>
<sequence>MAASEQQPLKKRRLYEPSSPPPSPPPGWPNRPDGPAPPATPSPPEEMSQEEVISKRRNRGEIRSVYECYKRVRSFVATEEGRRSPEFELAFLSLISASKGCLSVQRIVADLIPRYASHCPSALKAAVKGMFDIHDSNVERISKGQDDDGIAFLTVKACILGLVDICCAAASSESPNCPSAICGAVFQNVLSFFVSSLGGRSLVEILDHENFAVPDSEATFSDMKMKLLDHEDCPLIRLDKLRRLCILRILFARPKNILEACFNILSTPTAEGSQFFLRQVLSKLDDDEMASSMDNTSDQPMLSTGSVGTSNDGIEFRKLSLSDGNHNGCRGPPRECLLGLVIVRNPTVGNWVLRKYKKLKKMAASKVVSEILSALQQCLDTLPETVKLDCPQATSDEESSSPASTCLPSMRHGLSNQYAGADREFLSGSATFSGDSRDTSQQHQRFHGSAVVNESDPNYNMKAHNGMCLTSRSGLENTNHCNLPGVSSRPLNGLEQKPPNGTVTNYSASRRDNYPRRNTACQVPWYIDGDSASMDIFSASKQLWLGYMGPNVFEAHVRYEVERFGPVESYFFHPRKGFALVEYRSIIDTVKARDNMRRHLPWRVRFMDSGMGTKGIINGVAVGYSPFVYVGNIVNQGARDEIIHETKKVIPKGPYMATDLFYEGAVLLEFEIPEDAAAVIAHLRQHRREMIRCTPPTRQLSSSSYGPSKICEHLL</sequence>
<reference evidence="2" key="1">
    <citation type="journal article" date="2023" name="Front. Plant Sci.">
        <title>Chromosomal-level genome assembly of Melastoma candidum provides insights into trichome evolution.</title>
        <authorList>
            <person name="Zhong Y."/>
            <person name="Wu W."/>
            <person name="Sun C."/>
            <person name="Zou P."/>
            <person name="Liu Y."/>
            <person name="Dai S."/>
            <person name="Zhou R."/>
        </authorList>
    </citation>
    <scope>NUCLEOTIDE SEQUENCE [LARGE SCALE GENOMIC DNA]</scope>
</reference>
<organism evidence="1 2">
    <name type="scientific">Melastoma candidum</name>
    <dbReference type="NCBI Taxonomy" id="119954"/>
    <lineage>
        <taxon>Eukaryota</taxon>
        <taxon>Viridiplantae</taxon>
        <taxon>Streptophyta</taxon>
        <taxon>Embryophyta</taxon>
        <taxon>Tracheophyta</taxon>
        <taxon>Spermatophyta</taxon>
        <taxon>Magnoliopsida</taxon>
        <taxon>eudicotyledons</taxon>
        <taxon>Gunneridae</taxon>
        <taxon>Pentapetalae</taxon>
        <taxon>rosids</taxon>
        <taxon>malvids</taxon>
        <taxon>Myrtales</taxon>
        <taxon>Melastomataceae</taxon>
        <taxon>Melastomatoideae</taxon>
        <taxon>Melastomateae</taxon>
        <taxon>Melastoma</taxon>
    </lineage>
</organism>
<accession>A0ACB9NT63</accession>
<keyword evidence="2" id="KW-1185">Reference proteome</keyword>
<gene>
    <name evidence="1" type="ORF">MLD38_024720</name>
</gene>